<dbReference type="InterPro" id="IPR011990">
    <property type="entry name" value="TPR-like_helical_dom_sf"/>
</dbReference>
<name>A0ABP9HUZ2_9ACTN</name>
<evidence type="ECO:0000313" key="1">
    <source>
        <dbReference type="EMBL" id="GAA4978721.1"/>
    </source>
</evidence>
<comment type="caution">
    <text evidence="1">The sequence shown here is derived from an EMBL/GenBank/DDBJ whole genome shotgun (WGS) entry which is preliminary data.</text>
</comment>
<dbReference type="Gene3D" id="3.40.30.10">
    <property type="entry name" value="Glutaredoxin"/>
    <property type="match status" value="1"/>
</dbReference>
<dbReference type="SUPFAM" id="SSF48452">
    <property type="entry name" value="TPR-like"/>
    <property type="match status" value="1"/>
</dbReference>
<dbReference type="Gene3D" id="1.25.40.10">
    <property type="entry name" value="Tetratricopeptide repeat domain"/>
    <property type="match status" value="1"/>
</dbReference>
<dbReference type="RefSeq" id="WP_345712267.1">
    <property type="nucleotide sequence ID" value="NZ_BAABIL010000263.1"/>
</dbReference>
<dbReference type="Pfam" id="PF14559">
    <property type="entry name" value="TPR_19"/>
    <property type="match status" value="1"/>
</dbReference>
<dbReference type="InterPro" id="IPR036249">
    <property type="entry name" value="Thioredoxin-like_sf"/>
</dbReference>
<protein>
    <submittedName>
        <fullName evidence="1">Tetratricopeptide repeat protein</fullName>
    </submittedName>
</protein>
<proteinExistence type="predicted"/>
<dbReference type="CDD" id="cd02956">
    <property type="entry name" value="ybbN"/>
    <property type="match status" value="1"/>
</dbReference>
<gene>
    <name evidence="1" type="ORF">GCM10023225_19130</name>
</gene>
<keyword evidence="2" id="KW-1185">Reference proteome</keyword>
<dbReference type="EMBL" id="BAABIL010000263">
    <property type="protein sequence ID" value="GAA4978721.1"/>
    <property type="molecule type" value="Genomic_DNA"/>
</dbReference>
<dbReference type="SUPFAM" id="SSF52833">
    <property type="entry name" value="Thioredoxin-like"/>
    <property type="match status" value="1"/>
</dbReference>
<reference evidence="2" key="1">
    <citation type="journal article" date="2019" name="Int. J. Syst. Evol. Microbiol.">
        <title>The Global Catalogue of Microorganisms (GCM) 10K type strain sequencing project: providing services to taxonomists for standard genome sequencing and annotation.</title>
        <authorList>
            <consortium name="The Broad Institute Genomics Platform"/>
            <consortium name="The Broad Institute Genome Sequencing Center for Infectious Disease"/>
            <person name="Wu L."/>
            <person name="Ma J."/>
        </authorList>
    </citation>
    <scope>NUCLEOTIDE SEQUENCE [LARGE SCALE GENOMIC DNA]</scope>
    <source>
        <strain evidence="2">JCM 18126</strain>
    </source>
</reference>
<sequence>MTQPTPPGGGLNLRGAVDLGALAARSQRREQAQQRAAQGGAPAGGGFVVEATEETFTEVVQQSVTVPVVVNLHSPRFPGSAELAGVLRELVAELDGRLLLAEVDIDAQPRLAQAFQTQTPLVVGVVRGQPIPLFEGAHPREQVEPVLAELLRVAEANGVTGRVEAAPAAAAAPEAEESLPPLHQEAYDAIDAGDLQAAASAYERALAADPRDGDAEAGLAQVHIMQRLQHVDSAQARRAAADDPADVAAQLVVADIDVLGGHVEDAFARLLQVVRTSAGEDREAARAHLVELFTVVGAEDSRVVSARAALSRALF</sequence>
<dbReference type="Pfam" id="PF14561">
    <property type="entry name" value="TPR_20"/>
    <property type="match status" value="1"/>
</dbReference>
<organism evidence="1 2">
    <name type="scientific">Kineococcus glutinatus</name>
    <dbReference type="NCBI Taxonomy" id="1070872"/>
    <lineage>
        <taxon>Bacteria</taxon>
        <taxon>Bacillati</taxon>
        <taxon>Actinomycetota</taxon>
        <taxon>Actinomycetes</taxon>
        <taxon>Kineosporiales</taxon>
        <taxon>Kineosporiaceae</taxon>
        <taxon>Kineococcus</taxon>
    </lineage>
</organism>
<accession>A0ABP9HUZ2</accession>
<evidence type="ECO:0000313" key="2">
    <source>
        <dbReference type="Proteomes" id="UP001501195"/>
    </source>
</evidence>
<dbReference type="Proteomes" id="UP001501195">
    <property type="component" value="Unassembled WGS sequence"/>
</dbReference>